<protein>
    <submittedName>
        <fullName evidence="1">Uncharacterized protein</fullName>
    </submittedName>
</protein>
<comment type="caution">
    <text evidence="1">The sequence shown here is derived from an EMBL/GenBank/DDBJ whole genome shotgun (WGS) entry which is preliminary data.</text>
</comment>
<sequence>MWMLVEWSEDQDIYPTYKIIRKKYVLENDCTQFGKYIRFRDKRSKKKRRAKIVMCSENRKTLKEHKKKLVRRGRKVKALMSKCMQKCRKQMKRKMAPEPEPELSDCLPGPSKICMLRFPRIPNMPTSPSSSSSNQSVTSPSMPSSSITSITIHNTSSSSTTSPSSDENKTRPKIRMPAPLVERSRSRSPHGSRNSSVSRRDRRLTRHRIPMIRSRSMVCSTPKPKKPPKIVYDNTTQTDPTPTLHKPTVEMFMLFVKQIQSHFVKLLGKIEELRASRNGNGSSQQNELDSSDNSESDISDSEDLPHQDLIDILKGLNVNVQVVDAKSKRSNENTRDSNETINESNGNVQNSNVNAQRFDENDHYLDQNSLELVVNDQNHDNNDNIADENEYVADDIGYDYVVVEDDDFAVNNDHVAVENNLFADADMQEMEEVHPDENMQVFNEAVAENALNENANAQIFYENVPVQPVFAEPGQLPGYPEPMVQPVFAEPRQLPGYPEPRVLPVFAEPRQLPAYPEPGVQPVFPEPRQLPAYPEPGVQPVFEEPRQLPGNPDEEPRVQPVFAEPGQLPGYPVPMVQPVIEEPRLLPNFVQPRQPPVFAGPSRQPAPVDPRPSSPKPRKLEVRRVSAQSTIPGEPSAAAQRCVYGDEEMVAIGFHRTLVPRRLMNDINWTTYTTATRQLMQAIFPRRILATHSLSGKPSPAFPHQVAKKRLDPKLVEDIVETVRSRCGAHKQWIRGVITTKCTDEARLYRNRRNQNNRNDEDQENQDPEEGPASRERRRRRGTDESSSSSD</sequence>
<evidence type="ECO:0000313" key="1">
    <source>
        <dbReference type="EMBL" id="KAI8439592.1"/>
    </source>
</evidence>
<name>A0ACC0KTR4_CHOFU</name>
<accession>A0ACC0KTR4</accession>
<reference evidence="1 2" key="1">
    <citation type="journal article" date="2022" name="Genome Biol. Evol.">
        <title>The Spruce Budworm Genome: Reconstructing the Evolutionary History of Antifreeze Proteins.</title>
        <authorList>
            <person name="Beliveau C."/>
            <person name="Gagne P."/>
            <person name="Picq S."/>
            <person name="Vernygora O."/>
            <person name="Keeling C.I."/>
            <person name="Pinkney K."/>
            <person name="Doucet D."/>
            <person name="Wen F."/>
            <person name="Johnston J.S."/>
            <person name="Maaroufi H."/>
            <person name="Boyle B."/>
            <person name="Laroche J."/>
            <person name="Dewar K."/>
            <person name="Juretic N."/>
            <person name="Blackburn G."/>
            <person name="Nisole A."/>
            <person name="Brunet B."/>
            <person name="Brandao M."/>
            <person name="Lumley L."/>
            <person name="Duan J."/>
            <person name="Quan G."/>
            <person name="Lucarotti C.J."/>
            <person name="Roe A.D."/>
            <person name="Sperling F.A.H."/>
            <person name="Levesque R.C."/>
            <person name="Cusson M."/>
        </authorList>
    </citation>
    <scope>NUCLEOTIDE SEQUENCE [LARGE SCALE GENOMIC DNA]</scope>
    <source>
        <strain evidence="1">Glfc:IPQL:Cfum</strain>
    </source>
</reference>
<evidence type="ECO:0000313" key="2">
    <source>
        <dbReference type="Proteomes" id="UP001064048"/>
    </source>
</evidence>
<proteinExistence type="predicted"/>
<organism evidence="1 2">
    <name type="scientific">Choristoneura fumiferana</name>
    <name type="common">Spruce budworm moth</name>
    <name type="synonym">Archips fumiferana</name>
    <dbReference type="NCBI Taxonomy" id="7141"/>
    <lineage>
        <taxon>Eukaryota</taxon>
        <taxon>Metazoa</taxon>
        <taxon>Ecdysozoa</taxon>
        <taxon>Arthropoda</taxon>
        <taxon>Hexapoda</taxon>
        <taxon>Insecta</taxon>
        <taxon>Pterygota</taxon>
        <taxon>Neoptera</taxon>
        <taxon>Endopterygota</taxon>
        <taxon>Lepidoptera</taxon>
        <taxon>Glossata</taxon>
        <taxon>Ditrysia</taxon>
        <taxon>Tortricoidea</taxon>
        <taxon>Tortricidae</taxon>
        <taxon>Tortricinae</taxon>
        <taxon>Choristoneura</taxon>
    </lineage>
</organism>
<gene>
    <name evidence="1" type="ORF">MSG28_013319</name>
</gene>
<keyword evidence="2" id="KW-1185">Reference proteome</keyword>
<dbReference type="EMBL" id="CM046123">
    <property type="protein sequence ID" value="KAI8439592.1"/>
    <property type="molecule type" value="Genomic_DNA"/>
</dbReference>
<dbReference type="Proteomes" id="UP001064048">
    <property type="component" value="Chromosome 23"/>
</dbReference>